<organism evidence="2 3">
    <name type="scientific">Caenorhabditis angaria</name>
    <dbReference type="NCBI Taxonomy" id="860376"/>
    <lineage>
        <taxon>Eukaryota</taxon>
        <taxon>Metazoa</taxon>
        <taxon>Ecdysozoa</taxon>
        <taxon>Nematoda</taxon>
        <taxon>Chromadorea</taxon>
        <taxon>Rhabditida</taxon>
        <taxon>Rhabditina</taxon>
        <taxon>Rhabditomorpha</taxon>
        <taxon>Rhabditoidea</taxon>
        <taxon>Rhabditidae</taxon>
        <taxon>Peloderinae</taxon>
        <taxon>Caenorhabditis</taxon>
    </lineage>
</organism>
<protein>
    <recommendedName>
        <fullName evidence="1">BTB domain-containing protein</fullName>
    </recommendedName>
</protein>
<sequence>MARSGCSEIAAKEQNQMYFQISDTLNKTNKPYSAPKEFQDVKWHLAISKTSPTPSVQLELENYDHSKSYDVEGFYVFCQSGKEPRTQRFEKRFEFDDNTVKLQITKEGELLEDSDVEVLISMMIKVKTFKASLPSQKVLLMFPGDRLFVNRDLLRRNSQYFQNLDLSREVLLNERKIEFLDVIQILEGNKDCQIHKKNIGYLMRMAKEYQMNGLMEKCEMELKTSSQISKEEAICLADKYKLCSVLNPAMGKFRNIQEIREFENSENFRNLETKTKEAVWQRKNYVLAGQRNGADPNREAQQNLVQLQDQFAGFQFQNQYQHPNRRTTAEQILLRVNEMRNQNLQEKLAFFRAKFPGAPVFPRPQNYQGHQGAHDFQ</sequence>
<gene>
    <name evidence="2" type="ORF">CAMP_LOCUS10016</name>
</gene>
<dbReference type="Proteomes" id="UP001152747">
    <property type="component" value="Unassembled WGS sequence"/>
</dbReference>
<dbReference type="EMBL" id="CANHGI010000004">
    <property type="protein sequence ID" value="CAI5447379.1"/>
    <property type="molecule type" value="Genomic_DNA"/>
</dbReference>
<dbReference type="OrthoDB" id="409824at2759"/>
<proteinExistence type="predicted"/>
<dbReference type="SMART" id="SM00225">
    <property type="entry name" value="BTB"/>
    <property type="match status" value="1"/>
</dbReference>
<dbReference type="PANTHER" id="PTHR22744">
    <property type="entry name" value="HELIX LOOP HELIX PROTEIN 21-RELATED"/>
    <property type="match status" value="1"/>
</dbReference>
<keyword evidence="3" id="KW-1185">Reference proteome</keyword>
<evidence type="ECO:0000313" key="2">
    <source>
        <dbReference type="EMBL" id="CAI5447379.1"/>
    </source>
</evidence>
<dbReference type="Pfam" id="PF00651">
    <property type="entry name" value="BTB"/>
    <property type="match status" value="1"/>
</dbReference>
<reference evidence="2" key="1">
    <citation type="submission" date="2022-11" db="EMBL/GenBank/DDBJ databases">
        <authorList>
            <person name="Kikuchi T."/>
        </authorList>
    </citation>
    <scope>NUCLEOTIDE SEQUENCE</scope>
    <source>
        <strain evidence="2">PS1010</strain>
    </source>
</reference>
<dbReference type="InterPro" id="IPR000210">
    <property type="entry name" value="BTB/POZ_dom"/>
</dbReference>
<accession>A0A9P1IKR2</accession>
<evidence type="ECO:0000313" key="3">
    <source>
        <dbReference type="Proteomes" id="UP001152747"/>
    </source>
</evidence>
<comment type="caution">
    <text evidence="2">The sequence shown here is derived from an EMBL/GenBank/DDBJ whole genome shotgun (WGS) entry which is preliminary data.</text>
</comment>
<feature type="domain" description="BTB" evidence="1">
    <location>
        <begin position="136"/>
        <end position="226"/>
    </location>
</feature>
<dbReference type="AlphaFoldDB" id="A0A9P1IKR2"/>
<name>A0A9P1IKR2_9PELO</name>
<dbReference type="PANTHER" id="PTHR22744:SF14">
    <property type="entry name" value="BTB DOMAIN-CONTAINING PROTEIN-RELATED"/>
    <property type="match status" value="1"/>
</dbReference>
<evidence type="ECO:0000259" key="1">
    <source>
        <dbReference type="SMART" id="SM00225"/>
    </source>
</evidence>